<evidence type="ECO:0000313" key="11">
    <source>
        <dbReference type="EMBL" id="MFD0740371.1"/>
    </source>
</evidence>
<evidence type="ECO:0000256" key="2">
    <source>
        <dbReference type="ARBA" id="ARBA00003788"/>
    </source>
</evidence>
<evidence type="ECO:0000259" key="9">
    <source>
        <dbReference type="Pfam" id="PF02347"/>
    </source>
</evidence>
<evidence type="ECO:0000256" key="1">
    <source>
        <dbReference type="ARBA" id="ARBA00001933"/>
    </source>
</evidence>
<proteinExistence type="inferred from homology"/>
<dbReference type="HAMAP" id="MF_00711">
    <property type="entry name" value="GcvP"/>
    <property type="match status" value="1"/>
</dbReference>
<dbReference type="InterPro" id="IPR020581">
    <property type="entry name" value="GDC_P"/>
</dbReference>
<dbReference type="InterPro" id="IPR015421">
    <property type="entry name" value="PyrdxlP-dep_Trfase_major"/>
</dbReference>
<evidence type="ECO:0000256" key="5">
    <source>
        <dbReference type="ARBA" id="ARBA00022898"/>
    </source>
</evidence>
<dbReference type="InterPro" id="IPR015424">
    <property type="entry name" value="PyrdxlP-dep_Trfase"/>
</dbReference>
<dbReference type="GO" id="GO:0004375">
    <property type="term" value="F:glycine dehydrogenase (decarboxylating) activity"/>
    <property type="evidence" value="ECO:0007669"/>
    <property type="project" value="UniProtKB-EC"/>
</dbReference>
<evidence type="ECO:0000256" key="3">
    <source>
        <dbReference type="ARBA" id="ARBA00010756"/>
    </source>
</evidence>
<comment type="catalytic activity">
    <reaction evidence="7 8">
        <text>N(6)-[(R)-lipoyl]-L-lysyl-[glycine-cleavage complex H protein] + glycine + H(+) = N(6)-[(R)-S(8)-aminomethyldihydrolipoyl]-L-lysyl-[glycine-cleavage complex H protein] + CO2</text>
        <dbReference type="Rhea" id="RHEA:24304"/>
        <dbReference type="Rhea" id="RHEA-COMP:10494"/>
        <dbReference type="Rhea" id="RHEA-COMP:10495"/>
        <dbReference type="ChEBI" id="CHEBI:15378"/>
        <dbReference type="ChEBI" id="CHEBI:16526"/>
        <dbReference type="ChEBI" id="CHEBI:57305"/>
        <dbReference type="ChEBI" id="CHEBI:83099"/>
        <dbReference type="ChEBI" id="CHEBI:83143"/>
        <dbReference type="EC" id="1.4.4.2"/>
    </reaction>
</comment>
<organism evidence="11 12">
    <name type="scientific">Lysobacter koreensis</name>
    <dbReference type="NCBI Taxonomy" id="266122"/>
    <lineage>
        <taxon>Bacteria</taxon>
        <taxon>Pseudomonadati</taxon>
        <taxon>Pseudomonadota</taxon>
        <taxon>Gammaproteobacteria</taxon>
        <taxon>Lysobacterales</taxon>
        <taxon>Lysobacteraceae</taxon>
        <taxon>Lysobacter</taxon>
    </lineage>
</organism>
<comment type="similarity">
    <text evidence="3 8">Belongs to the GcvP family.</text>
</comment>
<feature type="modified residue" description="N6-(pyridoxal phosphate)lysine" evidence="8">
    <location>
        <position position="707"/>
    </location>
</feature>
<feature type="domain" description="Glycine cleavage system P-protein N-terminal" evidence="9">
    <location>
        <begin position="23"/>
        <end position="441"/>
    </location>
</feature>
<evidence type="ECO:0000256" key="6">
    <source>
        <dbReference type="ARBA" id="ARBA00023002"/>
    </source>
</evidence>
<accession>A0ABW2YQT5</accession>
<reference evidence="12" key="1">
    <citation type="journal article" date="2019" name="Int. J. Syst. Evol. Microbiol.">
        <title>The Global Catalogue of Microorganisms (GCM) 10K type strain sequencing project: providing services to taxonomists for standard genome sequencing and annotation.</title>
        <authorList>
            <consortium name="The Broad Institute Genomics Platform"/>
            <consortium name="The Broad Institute Genome Sequencing Center for Infectious Disease"/>
            <person name="Wu L."/>
            <person name="Ma J."/>
        </authorList>
    </citation>
    <scope>NUCLEOTIDE SEQUENCE [LARGE SCALE GENOMIC DNA]</scope>
    <source>
        <strain evidence="12">CCUG 55491</strain>
    </source>
</reference>
<gene>
    <name evidence="8 11" type="primary">gcvP</name>
    <name evidence="11" type="ORF">ACFQZQ_13890</name>
</gene>
<dbReference type="SUPFAM" id="SSF53383">
    <property type="entry name" value="PLP-dependent transferases"/>
    <property type="match status" value="2"/>
</dbReference>
<dbReference type="PANTHER" id="PTHR11773:SF1">
    <property type="entry name" value="GLYCINE DEHYDROGENASE (DECARBOXYLATING), MITOCHONDRIAL"/>
    <property type="match status" value="1"/>
</dbReference>
<evidence type="ECO:0000259" key="10">
    <source>
        <dbReference type="Pfam" id="PF21478"/>
    </source>
</evidence>
<dbReference type="Gene3D" id="3.90.1150.10">
    <property type="entry name" value="Aspartate Aminotransferase, domain 1"/>
    <property type="match status" value="2"/>
</dbReference>
<dbReference type="Pfam" id="PF02347">
    <property type="entry name" value="GDC-P"/>
    <property type="match status" value="2"/>
</dbReference>
<protein>
    <recommendedName>
        <fullName evidence="8">Glycine dehydrogenase (decarboxylating)</fullName>
        <ecNumber evidence="8">1.4.4.2</ecNumber>
    </recommendedName>
    <alternativeName>
        <fullName evidence="8">Glycine cleavage system P-protein</fullName>
    </alternativeName>
    <alternativeName>
        <fullName evidence="8">Glycine decarboxylase</fullName>
    </alternativeName>
    <alternativeName>
        <fullName evidence="8">Glycine dehydrogenase (aminomethyl-transferring)</fullName>
    </alternativeName>
</protein>
<dbReference type="EC" id="1.4.4.2" evidence="8"/>
<evidence type="ECO:0000256" key="8">
    <source>
        <dbReference type="HAMAP-Rule" id="MF_00711"/>
    </source>
</evidence>
<dbReference type="CDD" id="cd00613">
    <property type="entry name" value="GDC-P"/>
    <property type="match status" value="2"/>
</dbReference>
<dbReference type="InterPro" id="IPR049315">
    <property type="entry name" value="GDC-P_N"/>
</dbReference>
<dbReference type="Proteomes" id="UP001597090">
    <property type="component" value="Unassembled WGS sequence"/>
</dbReference>
<dbReference type="EMBL" id="JBHTIH010000008">
    <property type="protein sequence ID" value="MFD0740371.1"/>
    <property type="molecule type" value="Genomic_DNA"/>
</dbReference>
<comment type="cofactor">
    <cofactor evidence="1 8">
        <name>pyridoxal 5'-phosphate</name>
        <dbReference type="ChEBI" id="CHEBI:597326"/>
    </cofactor>
</comment>
<keyword evidence="12" id="KW-1185">Reference proteome</keyword>
<dbReference type="NCBIfam" id="NF001696">
    <property type="entry name" value="PRK00451.1"/>
    <property type="match status" value="1"/>
</dbReference>
<dbReference type="InterPro" id="IPR003437">
    <property type="entry name" value="GcvP"/>
</dbReference>
<evidence type="ECO:0000256" key="7">
    <source>
        <dbReference type="ARBA" id="ARBA00049026"/>
    </source>
</evidence>
<comment type="subunit">
    <text evidence="4 8">The glycine cleavage system is composed of four proteins: P, T, L and H.</text>
</comment>
<dbReference type="Pfam" id="PF21478">
    <property type="entry name" value="GcvP2_C"/>
    <property type="match status" value="1"/>
</dbReference>
<comment type="function">
    <text evidence="2 8">The glycine cleavage system catalyzes the degradation of glycine. The P protein binds the alpha-amino group of glycine through its pyridoxal phosphate cofactor; CO(2) is released and the remaining methylamine moiety is then transferred to the lipoamide cofactor of the H protein.</text>
</comment>
<keyword evidence="6 8" id="KW-0560">Oxidoreductase</keyword>
<dbReference type="PANTHER" id="PTHR11773">
    <property type="entry name" value="GLYCINE DEHYDROGENASE, DECARBOXYLATING"/>
    <property type="match status" value="1"/>
</dbReference>
<dbReference type="RefSeq" id="WP_386813523.1">
    <property type="nucleotide sequence ID" value="NZ_JBHTIH010000008.1"/>
</dbReference>
<sequence length="975" mass="104866">MSQSPLSSPSSLRDLEHHDAFLERHIGPNDAEIAHMLSAVGYDSLDEMTDAIVPGKIKSPTALALPAPVSEVEALAKIRVIADKNQVFRSFIGQGYSGTHTPNVILRNILENPAWYTAYTPYQAEISQGRMEALINFQTMCADLTGMEIANASLLDEATAAAEAMTLAKRSAKSKSNVFYVSSGVHPQTLEVLRTRAEPLDIELVIGDDAAAIDTDAFGVLLQYPDTFGRVGDYQALSDAVHARGGLVAVATDLLALTLLKAPGEWGADIVVGNSQRFGVPFGFGGPHAAFMACRDAYKRSMPGRLIGVSVDAEGKPAYRLTLQTREQHIRREKATSNICTAQVLLAVMASMYAVYHGPDGLTRIARRTHRLAAILAGALRDAGVAVGSDFFDTLHVTGVDATALHTKAGNSRINLRAIDGSSVGISCDETTTREDVIHLAGLFGAEIADIDALDAATADALPAALRRQSKFLQHPVFNTHHSEHEILRYMRALADKDLAMDRTMIPLGSCTMKLNATAEMIPVTWPEFGNIHPLAPAAQATGYKQLIDELEAMLVECTGYDAVSLQPNSGAQGEYAGLLAIRAYHRSRGDEQRDICLIPESAHGTNPASAQMCGMQVVVTKCDANGNVDVDDIRRAAEKYSARLAALMITYPSTHGVFEEDIVEICEIVHQHGGQVYTDGANMNALVGVAKPGKWGSDVSHLNLHKTFCIPHGGGGPGVGPCAVKSHLAPFLPRALGSDGLRTQGVGNGDVGMVSAASFGSASILPISWMYITLMGTNGLRKATQVALLNANYIAKRLAPHYETLYTGRNGLVAHECILDLRPLKDATGIGAEDVAKRLIDFGFHAPTLSFPVAGTLMVEPTESESQHELDRFIDAMIQIRDEIRAVADGKLDREDNPLKHAPHTAAMVSASEWTHAYPRELAAFPLASLRQQKYWPPVARVDNVHGDKNVFCSCIPINDFTGEIEAFSEPNVA</sequence>
<dbReference type="NCBIfam" id="TIGR00461">
    <property type="entry name" value="gcvP"/>
    <property type="match status" value="1"/>
</dbReference>
<keyword evidence="5 8" id="KW-0663">Pyridoxal phosphate</keyword>
<evidence type="ECO:0000313" key="12">
    <source>
        <dbReference type="Proteomes" id="UP001597090"/>
    </source>
</evidence>
<name>A0ABW2YQT5_9GAMM</name>
<dbReference type="InterPro" id="IPR015422">
    <property type="entry name" value="PyrdxlP-dep_Trfase_small"/>
</dbReference>
<dbReference type="InterPro" id="IPR049316">
    <property type="entry name" value="GDC-P_C"/>
</dbReference>
<feature type="domain" description="Glycine cleavage system P-protein N-terminal" evidence="9">
    <location>
        <begin position="451"/>
        <end position="734"/>
    </location>
</feature>
<evidence type="ECO:0000256" key="4">
    <source>
        <dbReference type="ARBA" id="ARBA00011690"/>
    </source>
</evidence>
<feature type="domain" description="Glycine dehydrogenase C-terminal" evidence="10">
    <location>
        <begin position="784"/>
        <end position="905"/>
    </location>
</feature>
<dbReference type="NCBIfam" id="NF003346">
    <property type="entry name" value="PRK04366.1"/>
    <property type="match status" value="1"/>
</dbReference>
<comment type="caution">
    <text evidence="11">The sequence shown here is derived from an EMBL/GenBank/DDBJ whole genome shotgun (WGS) entry which is preliminary data.</text>
</comment>
<dbReference type="Gene3D" id="3.40.640.10">
    <property type="entry name" value="Type I PLP-dependent aspartate aminotransferase-like (Major domain)"/>
    <property type="match status" value="2"/>
</dbReference>